<keyword evidence="2" id="KW-1185">Reference proteome</keyword>
<evidence type="ECO:0000313" key="2">
    <source>
        <dbReference type="Proteomes" id="UP001372338"/>
    </source>
</evidence>
<organism evidence="1 2">
    <name type="scientific">Crotalaria pallida</name>
    <name type="common">Smooth rattlebox</name>
    <name type="synonym">Crotalaria striata</name>
    <dbReference type="NCBI Taxonomy" id="3830"/>
    <lineage>
        <taxon>Eukaryota</taxon>
        <taxon>Viridiplantae</taxon>
        <taxon>Streptophyta</taxon>
        <taxon>Embryophyta</taxon>
        <taxon>Tracheophyta</taxon>
        <taxon>Spermatophyta</taxon>
        <taxon>Magnoliopsida</taxon>
        <taxon>eudicotyledons</taxon>
        <taxon>Gunneridae</taxon>
        <taxon>Pentapetalae</taxon>
        <taxon>rosids</taxon>
        <taxon>fabids</taxon>
        <taxon>Fabales</taxon>
        <taxon>Fabaceae</taxon>
        <taxon>Papilionoideae</taxon>
        <taxon>50 kb inversion clade</taxon>
        <taxon>genistoids sensu lato</taxon>
        <taxon>core genistoids</taxon>
        <taxon>Crotalarieae</taxon>
        <taxon>Crotalaria</taxon>
    </lineage>
</organism>
<name>A0AAN9E6D8_CROPI</name>
<reference evidence="1 2" key="1">
    <citation type="submission" date="2024-01" db="EMBL/GenBank/DDBJ databases">
        <title>The genomes of 5 underutilized Papilionoideae crops provide insights into root nodulation and disease resistanc.</title>
        <authorList>
            <person name="Yuan L."/>
        </authorList>
    </citation>
    <scope>NUCLEOTIDE SEQUENCE [LARGE SCALE GENOMIC DNA]</scope>
    <source>
        <strain evidence="1">ZHUSHIDOU_FW_LH</strain>
        <tissue evidence="1">Leaf</tissue>
    </source>
</reference>
<dbReference type="Proteomes" id="UP001372338">
    <property type="component" value="Unassembled WGS sequence"/>
</dbReference>
<accession>A0AAN9E6D8</accession>
<protein>
    <submittedName>
        <fullName evidence="1">Uncharacterized protein</fullName>
    </submittedName>
</protein>
<sequence>MHLLSSQCQQHLLRTSAMDLMLLCSLKDHYPPYQSLIYMGTEEVEAQWSKGGGGWAHDCPPPDLDM</sequence>
<dbReference type="EMBL" id="JAYWIO010000008">
    <property type="protein sequence ID" value="KAK7244057.1"/>
    <property type="molecule type" value="Genomic_DNA"/>
</dbReference>
<dbReference type="AlphaFoldDB" id="A0AAN9E6D8"/>
<comment type="caution">
    <text evidence="1">The sequence shown here is derived from an EMBL/GenBank/DDBJ whole genome shotgun (WGS) entry which is preliminary data.</text>
</comment>
<gene>
    <name evidence="1" type="ORF">RIF29_38875</name>
</gene>
<evidence type="ECO:0000313" key="1">
    <source>
        <dbReference type="EMBL" id="KAK7244057.1"/>
    </source>
</evidence>
<proteinExistence type="predicted"/>